<dbReference type="OrthoDB" id="9908634at2"/>
<evidence type="ECO:0000313" key="2">
    <source>
        <dbReference type="Proteomes" id="UP000294656"/>
    </source>
</evidence>
<dbReference type="RefSeq" id="WP_133501987.1">
    <property type="nucleotide sequence ID" value="NZ_SNXC01000002.1"/>
</dbReference>
<sequence length="158" mass="18121">MRIILIICFTFFLVSCSKEKAHIVSISFPFYKSCQDEIERARALFNDLTSRKDYKLSVSIEKFDEVPKLETELVGIVRFISEGDWKTLDGGTPLDYLKLEAKGVQYSCTPNNSIIVPINDIALEYFRVKSEKKGVALKILNQKDAIIYFNDGTLPYNY</sequence>
<organism evidence="1 2">
    <name type="scientific">Marinomonas balearica</name>
    <dbReference type="NCBI Taxonomy" id="491947"/>
    <lineage>
        <taxon>Bacteria</taxon>
        <taxon>Pseudomonadati</taxon>
        <taxon>Pseudomonadota</taxon>
        <taxon>Gammaproteobacteria</taxon>
        <taxon>Oceanospirillales</taxon>
        <taxon>Oceanospirillaceae</taxon>
        <taxon>Marinomonas</taxon>
    </lineage>
</organism>
<proteinExistence type="predicted"/>
<comment type="caution">
    <text evidence="1">The sequence shown here is derived from an EMBL/GenBank/DDBJ whole genome shotgun (WGS) entry which is preliminary data.</text>
</comment>
<protein>
    <recommendedName>
        <fullName evidence="3">Lipoprotein</fullName>
    </recommendedName>
</protein>
<reference evidence="1 2" key="1">
    <citation type="submission" date="2019-03" db="EMBL/GenBank/DDBJ databases">
        <title>Genomic Encyclopedia of Type Strains, Phase III (KMG-III): the genomes of soil and plant-associated and newly described type strains.</title>
        <authorList>
            <person name="Whitman W."/>
        </authorList>
    </citation>
    <scope>NUCLEOTIDE SEQUENCE [LARGE SCALE GENOMIC DNA]</scope>
    <source>
        <strain evidence="1 2">CECT 7378</strain>
    </source>
</reference>
<dbReference type="EMBL" id="SNXC01000002">
    <property type="protein sequence ID" value="TDP01237.1"/>
    <property type="molecule type" value="Genomic_DNA"/>
</dbReference>
<gene>
    <name evidence="1" type="ORF">DFP79_0139</name>
</gene>
<dbReference type="PROSITE" id="PS51257">
    <property type="entry name" value="PROKAR_LIPOPROTEIN"/>
    <property type="match status" value="1"/>
</dbReference>
<accession>A0A4R6MI32</accession>
<name>A0A4R6MI32_9GAMM</name>
<keyword evidence="2" id="KW-1185">Reference proteome</keyword>
<evidence type="ECO:0008006" key="3">
    <source>
        <dbReference type="Google" id="ProtNLM"/>
    </source>
</evidence>
<dbReference type="Proteomes" id="UP000294656">
    <property type="component" value="Unassembled WGS sequence"/>
</dbReference>
<dbReference type="AlphaFoldDB" id="A0A4R6MI32"/>
<evidence type="ECO:0000313" key="1">
    <source>
        <dbReference type="EMBL" id="TDP01237.1"/>
    </source>
</evidence>